<evidence type="ECO:0000256" key="1">
    <source>
        <dbReference type="ARBA" id="ARBA00008005"/>
    </source>
</evidence>
<dbReference type="InterPro" id="IPR052042">
    <property type="entry name" value="Tail_sheath_structural"/>
</dbReference>
<protein>
    <submittedName>
        <fullName evidence="3">Phage tail sheath C-terminal domain-containing protein</fullName>
    </submittedName>
</protein>
<evidence type="ECO:0000259" key="2">
    <source>
        <dbReference type="Pfam" id="PF17482"/>
    </source>
</evidence>
<name>A0ABU3Y4I8_9SPHN</name>
<evidence type="ECO:0000313" key="3">
    <source>
        <dbReference type="EMBL" id="MDV3456321.1"/>
    </source>
</evidence>
<evidence type="ECO:0000313" key="4">
    <source>
        <dbReference type="Proteomes" id="UP001273531"/>
    </source>
</evidence>
<comment type="caution">
    <text evidence="3">The sequence shown here is derived from an EMBL/GenBank/DDBJ whole genome shotgun (WGS) entry which is preliminary data.</text>
</comment>
<sequence>MYPHRLLPGIAIAVPPPAFPDALPRMDVALFVGFAERGPTHRPVAVESVAAYAAVFGGDVVLAHGEKPVTAALAPSVRSFFSNGGTRAWVIRVARTAALERRWRGKEATADVAVARTFTLPFAPGVKVRASSVGSWADDVRVSARVERSGGRVRVLIRGEKGEMGVVSGPFGVSPDDPDSWWKEPDDDGFYADPRAVAGPRGWLAPMGTPADWNLSNLGDFWSESVGPDPEMRTPLERDGLSRFDAELFLDPALATSTIAALGDDAARMRDIDGVSLLGIHGAFAVPGGGDFAEPSMIAVPDAVQPGWAPRVPEKLVTPVHVQGEIPARWRDHLGSCAVPEPVPGTGRPDPTRFLDCDTRLLAMPVFVAVDSPQAAGLVHLEWSASEPGATYVLEESGRADFAGAEEIWRGEALEYEVQVSREGSYYYRVRAELDGNVSKASVIGFLVQDSAWEAVPDAKYDPEPLLRVRTALLRTCAAIGDQFALLSLPRHYRARDAAEHVATLAERLPDNELRALSYAALYHPWIASPIGSATDPDWLVVPPEGAVAGTFARRARQRGAWLAPANMPMEDLVALSPTVGDRDREDFARARVNLVRRLPIGFVATDAMTLSGEYDWGEVNVRRLMSLLRRVCVRRGAPFVFEPNGDTTRRAIERSFGHMLDDMVRRGAFAGKGKEDSYRLSVDASESDRMNGRLVIEIGVAPAQPLRFLTLVLAQAGERFTIAEER</sequence>
<accession>A0ABU3Y4I8</accession>
<dbReference type="PANTHER" id="PTHR35861:SF1">
    <property type="entry name" value="PHAGE TAIL SHEATH PROTEIN"/>
    <property type="match status" value="1"/>
</dbReference>
<dbReference type="PANTHER" id="PTHR35861">
    <property type="match status" value="1"/>
</dbReference>
<reference evidence="3 4" key="1">
    <citation type="submission" date="2023-10" db="EMBL/GenBank/DDBJ databases">
        <title>Sphingomonas sp. HF-S4 16S ribosomal RNA gene Genome sequencing and assembly.</title>
        <authorList>
            <person name="Lee H."/>
        </authorList>
    </citation>
    <scope>NUCLEOTIDE SEQUENCE [LARGE SCALE GENOMIC DNA]</scope>
    <source>
        <strain evidence="3 4">HF-S4</strain>
    </source>
</reference>
<dbReference type="RefSeq" id="WP_317225508.1">
    <property type="nucleotide sequence ID" value="NZ_JAWJEJ010000001.1"/>
</dbReference>
<gene>
    <name evidence="3" type="ORF">RZN05_04945</name>
</gene>
<dbReference type="Proteomes" id="UP001273531">
    <property type="component" value="Unassembled WGS sequence"/>
</dbReference>
<dbReference type="Gene3D" id="3.40.50.11780">
    <property type="match status" value="2"/>
</dbReference>
<proteinExistence type="inferred from homology"/>
<organism evidence="3 4">
    <name type="scientific">Sphingomonas agrestis</name>
    <dbReference type="NCBI Taxonomy" id="3080540"/>
    <lineage>
        <taxon>Bacteria</taxon>
        <taxon>Pseudomonadati</taxon>
        <taxon>Pseudomonadota</taxon>
        <taxon>Alphaproteobacteria</taxon>
        <taxon>Sphingomonadales</taxon>
        <taxon>Sphingomonadaceae</taxon>
        <taxon>Sphingomonas</taxon>
    </lineage>
</organism>
<keyword evidence="4" id="KW-1185">Reference proteome</keyword>
<comment type="similarity">
    <text evidence="1">Belongs to the myoviridae tail sheath protein family.</text>
</comment>
<feature type="domain" description="Tail sheath protein C-terminal" evidence="2">
    <location>
        <begin position="616"/>
        <end position="712"/>
    </location>
</feature>
<dbReference type="InterPro" id="IPR020287">
    <property type="entry name" value="Tail_sheath_C"/>
</dbReference>
<dbReference type="EMBL" id="JAWJEJ010000001">
    <property type="protein sequence ID" value="MDV3456321.1"/>
    <property type="molecule type" value="Genomic_DNA"/>
</dbReference>
<dbReference type="Pfam" id="PF17482">
    <property type="entry name" value="Phage_sheath_1C"/>
    <property type="match status" value="1"/>
</dbReference>